<organism evidence="2 3">
    <name type="scientific">Rotaria magnacalcarata</name>
    <dbReference type="NCBI Taxonomy" id="392030"/>
    <lineage>
        <taxon>Eukaryota</taxon>
        <taxon>Metazoa</taxon>
        <taxon>Spiralia</taxon>
        <taxon>Gnathifera</taxon>
        <taxon>Rotifera</taxon>
        <taxon>Eurotatoria</taxon>
        <taxon>Bdelloidea</taxon>
        <taxon>Philodinida</taxon>
        <taxon>Philodinidae</taxon>
        <taxon>Rotaria</taxon>
    </lineage>
</organism>
<dbReference type="EMBL" id="CAJNOW010004497">
    <property type="protein sequence ID" value="CAF1419713.1"/>
    <property type="molecule type" value="Genomic_DNA"/>
</dbReference>
<dbReference type="AlphaFoldDB" id="A0A815Q4S1"/>
<evidence type="ECO:0000313" key="2">
    <source>
        <dbReference type="EMBL" id="CAF1458058.1"/>
    </source>
</evidence>
<comment type="caution">
    <text evidence="2">The sequence shown here is derived from an EMBL/GenBank/DDBJ whole genome shotgun (WGS) entry which is preliminary data.</text>
</comment>
<evidence type="ECO:0000313" key="3">
    <source>
        <dbReference type="Proteomes" id="UP000663855"/>
    </source>
</evidence>
<name>A0A815Q4S1_9BILA</name>
<sequence>MAIDRITAVEAEINPLTDSVNRDNDLYENDNLGDDEFQKWIIDVGRLNALEIDLRKLNEERDRRLHG</sequence>
<reference evidence="2" key="1">
    <citation type="submission" date="2021-02" db="EMBL/GenBank/DDBJ databases">
        <authorList>
            <person name="Nowell W R."/>
        </authorList>
    </citation>
    <scope>NUCLEOTIDE SEQUENCE</scope>
</reference>
<accession>A0A815Q4S1</accession>
<protein>
    <submittedName>
        <fullName evidence="2">Uncharacterized protein</fullName>
    </submittedName>
</protein>
<dbReference type="Proteomes" id="UP000663855">
    <property type="component" value="Unassembled WGS sequence"/>
</dbReference>
<dbReference type="EMBL" id="CAJNOV010011701">
    <property type="protein sequence ID" value="CAF1458058.1"/>
    <property type="molecule type" value="Genomic_DNA"/>
</dbReference>
<proteinExistence type="predicted"/>
<evidence type="ECO:0000313" key="1">
    <source>
        <dbReference type="EMBL" id="CAF1419713.1"/>
    </source>
</evidence>
<gene>
    <name evidence="2" type="ORF">CJN711_LOCUS24949</name>
    <name evidence="1" type="ORF">KQP761_LOCUS10537</name>
</gene>
<dbReference type="Proteomes" id="UP000663834">
    <property type="component" value="Unassembled WGS sequence"/>
</dbReference>